<protein>
    <submittedName>
        <fullName evidence="1">Phospholipase B1, membrane-associated</fullName>
    </submittedName>
</protein>
<name>A0A151IG51_9HYME</name>
<dbReference type="InterPro" id="IPR036514">
    <property type="entry name" value="SGNH_hydro_sf"/>
</dbReference>
<reference evidence="1 2" key="1">
    <citation type="submission" date="2016-03" db="EMBL/GenBank/DDBJ databases">
        <title>Cyphomyrmex costatus WGS genome.</title>
        <authorList>
            <person name="Nygaard S."/>
            <person name="Hu H."/>
            <person name="Boomsma J."/>
            <person name="Zhang G."/>
        </authorList>
    </citation>
    <scope>NUCLEOTIDE SEQUENCE [LARGE SCALE GENOMIC DNA]</scope>
    <source>
        <strain evidence="1">MS0001</strain>
        <tissue evidence="1">Whole body</tissue>
    </source>
</reference>
<gene>
    <name evidence="1" type="ORF">ALC62_08984</name>
</gene>
<dbReference type="SUPFAM" id="SSF52266">
    <property type="entry name" value="SGNH hydrolase"/>
    <property type="match status" value="1"/>
</dbReference>
<dbReference type="InterPro" id="IPR001087">
    <property type="entry name" value="GDSL"/>
</dbReference>
<dbReference type="PANTHER" id="PTHR21325">
    <property type="entry name" value="PHOSPHOLIPASE B, PLB1"/>
    <property type="match status" value="1"/>
</dbReference>
<dbReference type="Proteomes" id="UP000078542">
    <property type="component" value="Unassembled WGS sequence"/>
</dbReference>
<dbReference type="CDD" id="cd01824">
    <property type="entry name" value="Phospholipase_B_like"/>
    <property type="match status" value="1"/>
</dbReference>
<dbReference type="STRING" id="456900.A0A151IG51"/>
<accession>A0A151IG51</accession>
<sequence>VFNPKLTGYSTGTGEFISTAAKLNVAFPVAATEDALQQARILVQRIKNNPKINIKRHWKLITILFGANDICSAQCYDPQKFSPMRYILHLRRTLDFLKIALPRTLVNLVPALDVTVSIRVTRSTMCNILHPLYCACMHQGSRPEIETSKISQLYQQAAEALVHSGRYDNSPDFTVVLQPFIKLFNAPNTDPRRAPSIDSSLVTYDCFHFSQKGHALDVVNKNLGDRKRHTNHPANLLWNNMLEPVGNKTDRGLPRTLEKILCPTENAPYIFTNVNSRYFRMTGRQDGIV</sequence>
<dbReference type="PANTHER" id="PTHR21325:SF31">
    <property type="entry name" value="GH22081P-RELATED"/>
    <property type="match status" value="1"/>
</dbReference>
<organism evidence="1 2">
    <name type="scientific">Cyphomyrmex costatus</name>
    <dbReference type="NCBI Taxonomy" id="456900"/>
    <lineage>
        <taxon>Eukaryota</taxon>
        <taxon>Metazoa</taxon>
        <taxon>Ecdysozoa</taxon>
        <taxon>Arthropoda</taxon>
        <taxon>Hexapoda</taxon>
        <taxon>Insecta</taxon>
        <taxon>Pterygota</taxon>
        <taxon>Neoptera</taxon>
        <taxon>Endopterygota</taxon>
        <taxon>Hymenoptera</taxon>
        <taxon>Apocrita</taxon>
        <taxon>Aculeata</taxon>
        <taxon>Formicoidea</taxon>
        <taxon>Formicidae</taxon>
        <taxon>Myrmicinae</taxon>
        <taxon>Cyphomyrmex</taxon>
    </lineage>
</organism>
<dbReference type="Pfam" id="PF00657">
    <property type="entry name" value="Lipase_GDSL"/>
    <property type="match status" value="1"/>
</dbReference>
<evidence type="ECO:0000313" key="1">
    <source>
        <dbReference type="EMBL" id="KYN00249.1"/>
    </source>
</evidence>
<dbReference type="Gene3D" id="3.40.50.1110">
    <property type="entry name" value="SGNH hydrolase"/>
    <property type="match status" value="1"/>
</dbReference>
<dbReference type="InterPro" id="IPR038885">
    <property type="entry name" value="PLB1"/>
</dbReference>
<dbReference type="EMBL" id="KQ977731">
    <property type="protein sequence ID" value="KYN00249.1"/>
    <property type="molecule type" value="Genomic_DNA"/>
</dbReference>
<keyword evidence="2" id="KW-1185">Reference proteome</keyword>
<dbReference type="GO" id="GO:0006644">
    <property type="term" value="P:phospholipid metabolic process"/>
    <property type="evidence" value="ECO:0007669"/>
    <property type="project" value="TreeGrafter"/>
</dbReference>
<dbReference type="AlphaFoldDB" id="A0A151IG51"/>
<feature type="non-terminal residue" evidence="1">
    <location>
        <position position="1"/>
    </location>
</feature>
<dbReference type="InterPro" id="IPR035547">
    <property type="entry name" value="Phospholipase_B"/>
</dbReference>
<evidence type="ECO:0000313" key="2">
    <source>
        <dbReference type="Proteomes" id="UP000078542"/>
    </source>
</evidence>
<proteinExistence type="predicted"/>
<dbReference type="GO" id="GO:0004620">
    <property type="term" value="F:phospholipase activity"/>
    <property type="evidence" value="ECO:0007669"/>
    <property type="project" value="InterPro"/>
</dbReference>